<comment type="similarity">
    <text evidence="6">Belongs to the HrcA family.</text>
</comment>
<dbReference type="SUPFAM" id="SSF55781">
    <property type="entry name" value="GAF domain-like"/>
    <property type="match status" value="1"/>
</dbReference>
<dbReference type="EMBL" id="FRAJ01000004">
    <property type="protein sequence ID" value="SHJ81221.1"/>
    <property type="molecule type" value="Genomic_DNA"/>
</dbReference>
<dbReference type="PIRSF" id="PIRSF005485">
    <property type="entry name" value="HrcA"/>
    <property type="match status" value="1"/>
</dbReference>
<dbReference type="InterPro" id="IPR036388">
    <property type="entry name" value="WH-like_DNA-bd_sf"/>
</dbReference>
<keyword evidence="1 6" id="KW-0678">Repressor</keyword>
<dbReference type="Gene3D" id="1.10.10.10">
    <property type="entry name" value="Winged helix-like DNA-binding domain superfamily/Winged helix DNA-binding domain"/>
    <property type="match status" value="1"/>
</dbReference>
<dbReference type="PANTHER" id="PTHR34824:SF1">
    <property type="entry name" value="HEAT-INDUCIBLE TRANSCRIPTION REPRESSOR HRCA"/>
    <property type="match status" value="1"/>
</dbReference>
<gene>
    <name evidence="6" type="primary">hrcA</name>
    <name evidence="8" type="ORF">SAMN02745883_00486</name>
</gene>
<dbReference type="AlphaFoldDB" id="A0A1M6MCQ7"/>
<evidence type="ECO:0000256" key="3">
    <source>
        <dbReference type="ARBA" id="ARBA00023016"/>
    </source>
</evidence>
<name>A0A1M6MCQ7_9FIRM</name>
<feature type="domain" description="Heat-inducible transcription repressor HrcA C-terminal" evidence="7">
    <location>
        <begin position="110"/>
        <end position="328"/>
    </location>
</feature>
<keyword evidence="9" id="KW-1185">Reference proteome</keyword>
<dbReference type="FunFam" id="1.10.10.10:FF:000049">
    <property type="entry name" value="Heat-inducible transcription repressor HrcA"/>
    <property type="match status" value="1"/>
</dbReference>
<dbReference type="GO" id="GO:0045892">
    <property type="term" value="P:negative regulation of DNA-templated transcription"/>
    <property type="evidence" value="ECO:0007669"/>
    <property type="project" value="UniProtKB-UniRule"/>
</dbReference>
<dbReference type="InterPro" id="IPR002571">
    <property type="entry name" value="HrcA"/>
</dbReference>
<protein>
    <recommendedName>
        <fullName evidence="6">Heat-inducible transcription repressor HrcA</fullName>
    </recommendedName>
</protein>
<dbReference type="GO" id="GO:0003677">
    <property type="term" value="F:DNA binding"/>
    <property type="evidence" value="ECO:0007669"/>
    <property type="project" value="InterPro"/>
</dbReference>
<dbReference type="Gene3D" id="3.30.450.40">
    <property type="match status" value="1"/>
</dbReference>
<comment type="function">
    <text evidence="5 6">Negative regulator of class I heat shock genes (grpE-dnaK-dnaJ and groELS operons). Prevents heat-shock induction of these operons.</text>
</comment>
<evidence type="ECO:0000313" key="8">
    <source>
        <dbReference type="EMBL" id="SHJ81221.1"/>
    </source>
</evidence>
<evidence type="ECO:0000256" key="4">
    <source>
        <dbReference type="ARBA" id="ARBA00023163"/>
    </source>
</evidence>
<dbReference type="Pfam" id="PF01628">
    <property type="entry name" value="HrcA"/>
    <property type="match status" value="1"/>
</dbReference>
<dbReference type="PANTHER" id="PTHR34824">
    <property type="entry name" value="HEAT-INDUCIBLE TRANSCRIPTION REPRESSOR HRCA"/>
    <property type="match status" value="1"/>
</dbReference>
<dbReference type="InterPro" id="IPR029016">
    <property type="entry name" value="GAF-like_dom_sf"/>
</dbReference>
<sequence>MESGNMTLVDRKLKILQAIIDDFITTAQPVGSRTIAKKYNLGISSATIRNEMSDLEELGYLVQPHTSAGRIPSDLGYRLYVDVLMKHYELAAKQKLIIKQLLLDEINKIEDLVQQASKVLSHITNLTSLSLSPQFRKSKLKNIKLVKVDSDKVLLILVSNTGIVKNVLLRIKEASQDVLDRISNLLQHQLKGFSIDELSDDVILNLKNEIVEYGNTIESLVLTLKNTLKEIDDREIYLDGLAHIFNLPEYTDINKAKQFISTIEKKDLLYEALKDNYEEDITIKIGRENNLEEIKDCSLITATYKLNGKVIGKIGVIGPTRMNYARIIPVMEYITKILTDILNKNY</sequence>
<keyword evidence="4 6" id="KW-0804">Transcription</keyword>
<evidence type="ECO:0000313" key="9">
    <source>
        <dbReference type="Proteomes" id="UP000184082"/>
    </source>
</evidence>
<dbReference type="InterPro" id="IPR036390">
    <property type="entry name" value="WH_DNA-bd_sf"/>
</dbReference>
<dbReference type="Proteomes" id="UP000184082">
    <property type="component" value="Unassembled WGS sequence"/>
</dbReference>
<proteinExistence type="inferred from homology"/>
<dbReference type="InterPro" id="IPR023120">
    <property type="entry name" value="WHTH_transcript_rep_HrcA_IDD"/>
</dbReference>
<keyword evidence="3 6" id="KW-0346">Stress response</keyword>
<evidence type="ECO:0000256" key="6">
    <source>
        <dbReference type="HAMAP-Rule" id="MF_00081"/>
    </source>
</evidence>
<evidence type="ECO:0000256" key="1">
    <source>
        <dbReference type="ARBA" id="ARBA00022491"/>
    </source>
</evidence>
<dbReference type="STRING" id="1121266.SAMN02745883_00486"/>
<evidence type="ECO:0000259" key="7">
    <source>
        <dbReference type="Pfam" id="PF01628"/>
    </source>
</evidence>
<reference evidence="8 9" key="1">
    <citation type="submission" date="2016-11" db="EMBL/GenBank/DDBJ databases">
        <authorList>
            <person name="Jaros S."/>
            <person name="Januszkiewicz K."/>
            <person name="Wedrychowicz H."/>
        </authorList>
    </citation>
    <scope>NUCLEOTIDE SEQUENCE [LARGE SCALE GENOMIC DNA]</scope>
    <source>
        <strain evidence="8 9">DSM 14501</strain>
    </source>
</reference>
<dbReference type="RefSeq" id="WP_242945021.1">
    <property type="nucleotide sequence ID" value="NZ_FRAJ01000004.1"/>
</dbReference>
<evidence type="ECO:0000256" key="5">
    <source>
        <dbReference type="ARBA" id="ARBA00055319"/>
    </source>
</evidence>
<evidence type="ECO:0000256" key="2">
    <source>
        <dbReference type="ARBA" id="ARBA00023015"/>
    </source>
</evidence>
<organism evidence="8 9">
    <name type="scientific">Caminicella sporogenes DSM 14501</name>
    <dbReference type="NCBI Taxonomy" id="1121266"/>
    <lineage>
        <taxon>Bacteria</taxon>
        <taxon>Bacillati</taxon>
        <taxon>Bacillota</taxon>
        <taxon>Clostridia</taxon>
        <taxon>Peptostreptococcales</taxon>
        <taxon>Caminicellaceae</taxon>
        <taxon>Caminicella</taxon>
    </lineage>
</organism>
<dbReference type="NCBIfam" id="TIGR00331">
    <property type="entry name" value="hrcA"/>
    <property type="match status" value="1"/>
</dbReference>
<dbReference type="SUPFAM" id="SSF46785">
    <property type="entry name" value="Winged helix' DNA-binding domain"/>
    <property type="match status" value="1"/>
</dbReference>
<keyword evidence="2 6" id="KW-0805">Transcription regulation</keyword>
<accession>A0A1M6MCQ7</accession>
<dbReference type="Gene3D" id="3.30.390.60">
    <property type="entry name" value="Heat-inducible transcription repressor hrca homolog, domain 3"/>
    <property type="match status" value="1"/>
</dbReference>
<dbReference type="HAMAP" id="MF_00081">
    <property type="entry name" value="HrcA"/>
    <property type="match status" value="1"/>
</dbReference>
<dbReference type="InterPro" id="IPR021153">
    <property type="entry name" value="HrcA_C"/>
</dbReference>